<dbReference type="InterPro" id="IPR006638">
    <property type="entry name" value="Elp3/MiaA/NifB-like_rSAM"/>
</dbReference>
<reference evidence="4 5" key="1">
    <citation type="submission" date="2019-08" db="EMBL/GenBank/DDBJ databases">
        <authorList>
            <person name="Dhanesh K."/>
            <person name="Kumar G."/>
            <person name="Sasikala C."/>
            <person name="Venkata Ramana C."/>
        </authorList>
    </citation>
    <scope>NUCLEOTIDE SEQUENCE [LARGE SCALE GENOMIC DNA]</scope>
    <source>
        <strain evidence="4 5">JC645</strain>
    </source>
</reference>
<sequence length="369" mass="41121">MHVPFCRHRCGYCNFSVVADRDDLMQRYLAAITRELIEIPEELKSAPLHTVFIGGGTPTHLPPEPLNRLLTVVREQFDLSELREWTLEANPEDINDEKLMLMSAHGVNRVSLGVQSFSDAKLDVLQRGHRGETATEIVRQVAARIANVSIDLIFAAPGESLGGWQRDLRIATSLPVRHVSTYALTFEKGTSFWTRKSRGDLVGVEESLEVTMYDSARAILAEAGFSQYEISNFARPGDRCRHNLAYWQGDPWLAVGPGAAAFVNQTRTVNHRSTTTYLKRMERGQSPVVESEPITAEQHAREIAAFGVRLIEGVDLHSVQQQTGVDLRELCRDALRQLRVQGLIAESGAHVKLTERGIHFADTVAAAFL</sequence>
<keyword evidence="2" id="KW-0143">Chaperone</keyword>
<dbReference type="PANTHER" id="PTHR13932:SF5">
    <property type="entry name" value="RADICAL S-ADENOSYL METHIONINE DOMAIN-CONTAINING PROTEIN 1, MITOCHONDRIAL"/>
    <property type="match status" value="1"/>
</dbReference>
<keyword evidence="2" id="KW-0408">Iron</keyword>
<dbReference type="GO" id="GO:0006779">
    <property type="term" value="P:porphyrin-containing compound biosynthetic process"/>
    <property type="evidence" value="ECO:0007669"/>
    <property type="project" value="InterPro"/>
</dbReference>
<dbReference type="SUPFAM" id="SSF102114">
    <property type="entry name" value="Radical SAM enzymes"/>
    <property type="match status" value="1"/>
</dbReference>
<dbReference type="InterPro" id="IPR058240">
    <property type="entry name" value="rSAM_sf"/>
</dbReference>
<keyword evidence="2" id="KW-0004">4Fe-4S</keyword>
<feature type="domain" description="Radical SAM core" evidence="3">
    <location>
        <begin position="1"/>
        <end position="226"/>
    </location>
</feature>
<dbReference type="PROSITE" id="PS51918">
    <property type="entry name" value="RADICAL_SAM"/>
    <property type="match status" value="1"/>
</dbReference>
<comment type="caution">
    <text evidence="4">The sequence shown here is derived from an EMBL/GenBank/DDBJ whole genome shotgun (WGS) entry which is preliminary data.</text>
</comment>
<dbReference type="GO" id="GO:0046872">
    <property type="term" value="F:metal ion binding"/>
    <property type="evidence" value="ECO:0007669"/>
    <property type="project" value="UniProtKB-UniRule"/>
</dbReference>
<organism evidence="4 5">
    <name type="scientific">Roseiconus nitratireducens</name>
    <dbReference type="NCBI Taxonomy" id="2605748"/>
    <lineage>
        <taxon>Bacteria</taxon>
        <taxon>Pseudomonadati</taxon>
        <taxon>Planctomycetota</taxon>
        <taxon>Planctomycetia</taxon>
        <taxon>Pirellulales</taxon>
        <taxon>Pirellulaceae</taxon>
        <taxon>Roseiconus</taxon>
    </lineage>
</organism>
<dbReference type="InterPro" id="IPR010723">
    <property type="entry name" value="HemN_C"/>
</dbReference>
<dbReference type="GO" id="GO:0005737">
    <property type="term" value="C:cytoplasm"/>
    <property type="evidence" value="ECO:0007669"/>
    <property type="project" value="UniProtKB-SubCell"/>
</dbReference>
<dbReference type="PANTHER" id="PTHR13932">
    <property type="entry name" value="COPROPORPHYRINIGEN III OXIDASE"/>
    <property type="match status" value="1"/>
</dbReference>
<dbReference type="Pfam" id="PF04055">
    <property type="entry name" value="Radical_SAM"/>
    <property type="match status" value="1"/>
</dbReference>
<keyword evidence="2" id="KW-0479">Metal-binding</keyword>
<keyword evidence="5" id="KW-1185">Reference proteome</keyword>
<comment type="subcellular location">
    <subcellularLocation>
        <location evidence="2">Cytoplasm</location>
    </subcellularLocation>
</comment>
<dbReference type="SFLD" id="SFLDG01065">
    <property type="entry name" value="anaerobic_coproporphyrinogen-I"/>
    <property type="match status" value="1"/>
</dbReference>
<dbReference type="InterPro" id="IPR023404">
    <property type="entry name" value="rSAM_horseshoe"/>
</dbReference>
<dbReference type="InterPro" id="IPR004559">
    <property type="entry name" value="HemW-like"/>
</dbReference>
<keyword evidence="2" id="KW-0963">Cytoplasm</keyword>
<dbReference type="InterPro" id="IPR034505">
    <property type="entry name" value="Coproporphyrinogen-III_oxidase"/>
</dbReference>
<dbReference type="SFLD" id="SFLDF00288">
    <property type="entry name" value="HemN-like__clustered_with_nucl"/>
    <property type="match status" value="1"/>
</dbReference>
<dbReference type="GO" id="GO:0004109">
    <property type="term" value="F:coproporphyrinogen oxidase activity"/>
    <property type="evidence" value="ECO:0007669"/>
    <property type="project" value="InterPro"/>
</dbReference>
<gene>
    <name evidence="4" type="primary">hemW</name>
    <name evidence="4" type="ORF">FYK55_14650</name>
</gene>
<dbReference type="Proteomes" id="UP000324479">
    <property type="component" value="Unassembled WGS sequence"/>
</dbReference>
<evidence type="ECO:0000256" key="1">
    <source>
        <dbReference type="ARBA" id="ARBA00006100"/>
    </source>
</evidence>
<evidence type="ECO:0000259" key="3">
    <source>
        <dbReference type="PROSITE" id="PS51918"/>
    </source>
</evidence>
<keyword evidence="2" id="KW-0411">Iron-sulfur</keyword>
<dbReference type="NCBIfam" id="TIGR00539">
    <property type="entry name" value="hemN_rel"/>
    <property type="match status" value="1"/>
</dbReference>
<dbReference type="Pfam" id="PF06969">
    <property type="entry name" value="HemN_C"/>
    <property type="match status" value="1"/>
</dbReference>
<accession>A0A5M6D827</accession>
<comment type="similarity">
    <text evidence="1">Belongs to the anaerobic coproporphyrinogen-III oxidase family. HemW subfamily.</text>
</comment>
<keyword evidence="2" id="KW-0349">Heme</keyword>
<dbReference type="AlphaFoldDB" id="A0A5M6D827"/>
<protein>
    <recommendedName>
        <fullName evidence="2">Heme chaperone HemW</fullName>
    </recommendedName>
</protein>
<dbReference type="SMART" id="SM00729">
    <property type="entry name" value="Elp3"/>
    <property type="match status" value="1"/>
</dbReference>
<name>A0A5M6D827_9BACT</name>
<dbReference type="GO" id="GO:0051539">
    <property type="term" value="F:4 iron, 4 sulfur cluster binding"/>
    <property type="evidence" value="ECO:0007669"/>
    <property type="project" value="UniProtKB-UniRule"/>
</dbReference>
<evidence type="ECO:0000313" key="4">
    <source>
        <dbReference type="EMBL" id="KAA5542806.1"/>
    </source>
</evidence>
<dbReference type="CDD" id="cd01335">
    <property type="entry name" value="Radical_SAM"/>
    <property type="match status" value="1"/>
</dbReference>
<dbReference type="Gene3D" id="3.80.30.20">
    <property type="entry name" value="tm_1862 like domain"/>
    <property type="match status" value="1"/>
</dbReference>
<evidence type="ECO:0000256" key="2">
    <source>
        <dbReference type="RuleBase" id="RU364116"/>
    </source>
</evidence>
<keyword evidence="2" id="KW-0949">S-adenosyl-L-methionine</keyword>
<evidence type="ECO:0000313" key="5">
    <source>
        <dbReference type="Proteomes" id="UP000324479"/>
    </source>
</evidence>
<dbReference type="SFLD" id="SFLDF00562">
    <property type="entry name" value="HemN-like__clustered_with_heat"/>
    <property type="match status" value="1"/>
</dbReference>
<proteinExistence type="inferred from homology"/>
<dbReference type="SFLD" id="SFLDS00029">
    <property type="entry name" value="Radical_SAM"/>
    <property type="match status" value="1"/>
</dbReference>
<dbReference type="EMBL" id="VWOX01000007">
    <property type="protein sequence ID" value="KAA5542806.1"/>
    <property type="molecule type" value="Genomic_DNA"/>
</dbReference>
<dbReference type="InterPro" id="IPR007197">
    <property type="entry name" value="rSAM"/>
</dbReference>
<comment type="function">
    <text evidence="2">Probably acts as a heme chaperone, transferring heme to an unknown acceptor. Binds one molecule of heme per monomer, possibly covalently. Binds 1 [4Fe-4S] cluster. The cluster is coordinated with 3 cysteines and an exchangeable S-adenosyl-L-methionine.</text>
</comment>